<dbReference type="InterPro" id="IPR014710">
    <property type="entry name" value="RmlC-like_jellyroll"/>
</dbReference>
<dbReference type="PIRSF" id="PIRSF019307">
    <property type="entry name" value="UCP019307"/>
    <property type="match status" value="1"/>
</dbReference>
<feature type="region of interest" description="Disordered" evidence="1">
    <location>
        <begin position="132"/>
        <end position="160"/>
    </location>
</feature>
<organism evidence="2 3">
    <name type="scientific">Fulvivirga kasyanovii</name>
    <dbReference type="NCBI Taxonomy" id="396812"/>
    <lineage>
        <taxon>Bacteria</taxon>
        <taxon>Pseudomonadati</taxon>
        <taxon>Bacteroidota</taxon>
        <taxon>Cytophagia</taxon>
        <taxon>Cytophagales</taxon>
        <taxon>Fulvivirgaceae</taxon>
        <taxon>Fulvivirga</taxon>
    </lineage>
</organism>
<reference evidence="2 3" key="1">
    <citation type="submission" date="2019-02" db="EMBL/GenBank/DDBJ databases">
        <authorList>
            <person name="Goldberg S.R."/>
            <person name="Haltli B.A."/>
            <person name="Correa H."/>
            <person name="Russell K.G."/>
        </authorList>
    </citation>
    <scope>NUCLEOTIDE SEQUENCE [LARGE SCALE GENOMIC DNA]</scope>
    <source>
        <strain evidence="2 3">JCM 16186</strain>
    </source>
</reference>
<evidence type="ECO:0000256" key="1">
    <source>
        <dbReference type="SAM" id="MobiDB-lite"/>
    </source>
</evidence>
<dbReference type="PANTHER" id="PTHR36448:SF2">
    <property type="entry name" value="CUPIN TYPE-1 DOMAIN-CONTAINING PROTEIN"/>
    <property type="match status" value="1"/>
</dbReference>
<gene>
    <name evidence="2" type="ORF">E1163_17160</name>
</gene>
<protein>
    <submittedName>
        <fullName evidence="2">Cupin</fullName>
    </submittedName>
</protein>
<keyword evidence="3" id="KW-1185">Reference proteome</keyword>
<dbReference type="PANTHER" id="PTHR36448">
    <property type="entry name" value="BLR7373 PROTEIN"/>
    <property type="match status" value="1"/>
</dbReference>
<sequence>MKIREGIEIETHYFENSGNIPNSKYPVMIYHQAFSDTEPQAADWLKQRFASNNWTNSWRWGVYDFHHYHSNTHEVLGVFSGWALLHLGGPNGKQIRVKKGNVIVIPAGVAHKCPEAGDSFEVVGAYPDGIQPDMNKGEDGERPKTDKNIATVPFPDKDPLNGENAGIISLWNTSA</sequence>
<dbReference type="InterPro" id="IPR014500">
    <property type="entry name" value="UCP019307_cupin"/>
</dbReference>
<dbReference type="InterPro" id="IPR011051">
    <property type="entry name" value="RmlC_Cupin_sf"/>
</dbReference>
<accession>A0ABW9RR75</accession>
<dbReference type="RefSeq" id="WP_155173697.1">
    <property type="nucleotide sequence ID" value="NZ_BAAAFL010000003.1"/>
</dbReference>
<proteinExistence type="predicted"/>
<dbReference type="InterPro" id="IPR047121">
    <property type="entry name" value="YjiB-like"/>
</dbReference>
<evidence type="ECO:0000313" key="2">
    <source>
        <dbReference type="EMBL" id="MTI26687.1"/>
    </source>
</evidence>
<comment type="caution">
    <text evidence="2">The sequence shown here is derived from an EMBL/GenBank/DDBJ whole genome shotgun (WGS) entry which is preliminary data.</text>
</comment>
<dbReference type="SUPFAM" id="SSF51182">
    <property type="entry name" value="RmlC-like cupins"/>
    <property type="match status" value="1"/>
</dbReference>
<dbReference type="EMBL" id="SMLW01000593">
    <property type="protein sequence ID" value="MTI26687.1"/>
    <property type="molecule type" value="Genomic_DNA"/>
</dbReference>
<dbReference type="Gene3D" id="2.60.120.10">
    <property type="entry name" value="Jelly Rolls"/>
    <property type="match status" value="1"/>
</dbReference>
<name>A0ABW9RR75_9BACT</name>
<dbReference type="Proteomes" id="UP000798808">
    <property type="component" value="Unassembled WGS sequence"/>
</dbReference>
<feature type="compositionally biased region" description="Basic and acidic residues" evidence="1">
    <location>
        <begin position="135"/>
        <end position="147"/>
    </location>
</feature>
<dbReference type="CDD" id="cd02219">
    <property type="entry name" value="cupin_YjlB-like"/>
    <property type="match status" value="1"/>
</dbReference>
<evidence type="ECO:0000313" key="3">
    <source>
        <dbReference type="Proteomes" id="UP000798808"/>
    </source>
</evidence>